<dbReference type="GO" id="GO:0000462">
    <property type="term" value="P:maturation of SSU-rRNA from tricistronic rRNA transcript (SSU-rRNA, 5.8S rRNA, LSU-rRNA)"/>
    <property type="evidence" value="ECO:0007669"/>
    <property type="project" value="TreeGrafter"/>
</dbReference>
<dbReference type="Proteomes" id="UP000054549">
    <property type="component" value="Unassembled WGS sequence"/>
</dbReference>
<evidence type="ECO:0000256" key="3">
    <source>
        <dbReference type="ARBA" id="ARBA00022517"/>
    </source>
</evidence>
<sequence length="380" mass="43693">MPCRSRPASRLPPRVVRDRHPAQEVRNQKYIKSGLENEGLKEILSDSASEDAPDSNSEGELESDELRKNGSEDTEDEDADADAHRVSQWVDEDELGLSSEDSGVEDVEEAGPAHIRKIQKDLSSLPFGAVRKAQRTLYQTQVDSDSDEESNAPSKGRLGGPKKDKEKVEWSLQPKSEIPKRHNKHAPMETSSKKPVTRRRQAVEVKTYQSRDPRFLPLTGEFSAEKFQNNYGFLIENRRNELNTLKENLKRARKSLLSAPRDQRISWENEVKRLELALKRTESLVNKDKQDKIQMEALQKAAREEREKQKQGKGGWWMKKAEKKKVVVEARYKALVEEGGKRAVKSAIEKKQKKIGQKEKRKRPVVRENNNEARKRRRTE</sequence>
<proteinExistence type="inferred from homology"/>
<feature type="region of interest" description="Disordered" evidence="11">
    <location>
        <begin position="339"/>
        <end position="380"/>
    </location>
</feature>
<evidence type="ECO:0000256" key="7">
    <source>
        <dbReference type="ARBA" id="ARBA00023274"/>
    </source>
</evidence>
<comment type="similarity">
    <text evidence="2 9">Belongs to the RRP36 family.</text>
</comment>
<evidence type="ECO:0000313" key="13">
    <source>
        <dbReference type="Proteomes" id="UP000054549"/>
    </source>
</evidence>
<reference evidence="12 13" key="1">
    <citation type="submission" date="2014-04" db="EMBL/GenBank/DDBJ databases">
        <title>Evolutionary Origins and Diversification of the Mycorrhizal Mutualists.</title>
        <authorList>
            <consortium name="DOE Joint Genome Institute"/>
            <consortium name="Mycorrhizal Genomics Consortium"/>
            <person name="Kohler A."/>
            <person name="Kuo A."/>
            <person name="Nagy L.G."/>
            <person name="Floudas D."/>
            <person name="Copeland A."/>
            <person name="Barry K.W."/>
            <person name="Cichocki N."/>
            <person name="Veneault-Fourrey C."/>
            <person name="LaButti K."/>
            <person name="Lindquist E.A."/>
            <person name="Lipzen A."/>
            <person name="Lundell T."/>
            <person name="Morin E."/>
            <person name="Murat C."/>
            <person name="Riley R."/>
            <person name="Ohm R."/>
            <person name="Sun H."/>
            <person name="Tunlid A."/>
            <person name="Henrissat B."/>
            <person name="Grigoriev I.V."/>
            <person name="Hibbett D.S."/>
            <person name="Martin F."/>
        </authorList>
    </citation>
    <scope>NUCLEOTIDE SEQUENCE [LARGE SCALE GENOMIC DNA]</scope>
    <source>
        <strain evidence="12 13">Koide BX008</strain>
    </source>
</reference>
<feature type="coiled-coil region" evidence="10">
    <location>
        <begin position="235"/>
        <end position="291"/>
    </location>
</feature>
<dbReference type="GO" id="GO:0030686">
    <property type="term" value="C:90S preribosome"/>
    <property type="evidence" value="ECO:0007669"/>
    <property type="project" value="TreeGrafter"/>
</dbReference>
<comment type="subunit">
    <text evidence="9">Associates with 90S and pre-40S pre-ribosomal particles.</text>
</comment>
<dbReference type="PANTHER" id="PTHR21738">
    <property type="entry name" value="RIBOSOMAL RNA PROCESSING PROTEIN 36 HOMOLOG"/>
    <property type="match status" value="1"/>
</dbReference>
<evidence type="ECO:0000256" key="11">
    <source>
        <dbReference type="SAM" id="MobiDB-lite"/>
    </source>
</evidence>
<evidence type="ECO:0000256" key="5">
    <source>
        <dbReference type="ARBA" id="ARBA00023054"/>
    </source>
</evidence>
<dbReference type="EMBL" id="KN818223">
    <property type="protein sequence ID" value="KIL70874.1"/>
    <property type="molecule type" value="Genomic_DNA"/>
</dbReference>
<dbReference type="AlphaFoldDB" id="A0A0C2TU91"/>
<keyword evidence="13" id="KW-1185">Reference proteome</keyword>
<feature type="compositionally biased region" description="Basic residues" evidence="11">
    <location>
        <begin position="351"/>
        <end position="364"/>
    </location>
</feature>
<dbReference type="HOGENOM" id="CLU_048802_1_0_1"/>
<evidence type="ECO:0000256" key="8">
    <source>
        <dbReference type="ARBA" id="ARBA00025053"/>
    </source>
</evidence>
<dbReference type="STRING" id="946122.A0A0C2TU91"/>
<gene>
    <name evidence="12" type="ORF">M378DRAFT_6759</name>
</gene>
<dbReference type="GO" id="GO:0005730">
    <property type="term" value="C:nucleolus"/>
    <property type="evidence" value="ECO:0007669"/>
    <property type="project" value="UniProtKB-SubCell"/>
</dbReference>
<evidence type="ECO:0000256" key="4">
    <source>
        <dbReference type="ARBA" id="ARBA00022552"/>
    </source>
</evidence>
<dbReference type="InterPro" id="IPR009292">
    <property type="entry name" value="RRP36"/>
</dbReference>
<feature type="compositionally biased region" description="Basic and acidic residues" evidence="11">
    <location>
        <begin position="15"/>
        <end position="27"/>
    </location>
</feature>
<comment type="subcellular location">
    <subcellularLocation>
        <location evidence="1 9">Nucleus</location>
        <location evidence="1 9">Nucleolus</location>
    </subcellularLocation>
</comment>
<comment type="function">
    <text evidence="8 9">Component of the 90S pre-ribosome involved in the maturation of rRNAs. Required for early cleavages of the pre-RNAs in the 40S ribosomal subunit maturation pathway.</text>
</comment>
<feature type="region of interest" description="Disordered" evidence="11">
    <location>
        <begin position="136"/>
        <end position="208"/>
    </location>
</feature>
<evidence type="ECO:0000256" key="6">
    <source>
        <dbReference type="ARBA" id="ARBA00023242"/>
    </source>
</evidence>
<keyword evidence="7 9" id="KW-0687">Ribonucleoprotein</keyword>
<organism evidence="12 13">
    <name type="scientific">Amanita muscaria (strain Koide BX008)</name>
    <dbReference type="NCBI Taxonomy" id="946122"/>
    <lineage>
        <taxon>Eukaryota</taxon>
        <taxon>Fungi</taxon>
        <taxon>Dikarya</taxon>
        <taxon>Basidiomycota</taxon>
        <taxon>Agaricomycotina</taxon>
        <taxon>Agaricomycetes</taxon>
        <taxon>Agaricomycetidae</taxon>
        <taxon>Agaricales</taxon>
        <taxon>Pluteineae</taxon>
        <taxon>Amanitaceae</taxon>
        <taxon>Amanita</taxon>
    </lineage>
</organism>
<dbReference type="InParanoid" id="A0A0C2TU91"/>
<evidence type="ECO:0000256" key="10">
    <source>
        <dbReference type="SAM" id="Coils"/>
    </source>
</evidence>
<keyword evidence="3 9" id="KW-0690">Ribosome biogenesis</keyword>
<dbReference type="OrthoDB" id="448446at2759"/>
<evidence type="ECO:0000256" key="1">
    <source>
        <dbReference type="ARBA" id="ARBA00004604"/>
    </source>
</evidence>
<dbReference type="PANTHER" id="PTHR21738:SF0">
    <property type="entry name" value="RIBOSOMAL RNA PROCESSING PROTEIN 36 HOMOLOG"/>
    <property type="match status" value="1"/>
</dbReference>
<evidence type="ECO:0000256" key="2">
    <source>
        <dbReference type="ARBA" id="ARBA00009418"/>
    </source>
</evidence>
<evidence type="ECO:0000313" key="12">
    <source>
        <dbReference type="EMBL" id="KIL70874.1"/>
    </source>
</evidence>
<keyword evidence="4 9" id="KW-0698">rRNA processing</keyword>
<accession>A0A0C2TU91</accession>
<feature type="region of interest" description="Disordered" evidence="11">
    <location>
        <begin position="1"/>
        <end position="112"/>
    </location>
</feature>
<feature type="compositionally biased region" description="Acidic residues" evidence="11">
    <location>
        <begin position="48"/>
        <end position="63"/>
    </location>
</feature>
<dbReference type="Pfam" id="PF06102">
    <property type="entry name" value="RRP36"/>
    <property type="match status" value="1"/>
</dbReference>
<keyword evidence="5 10" id="KW-0175">Coiled coil</keyword>
<protein>
    <recommendedName>
        <fullName evidence="9">rRNA biogenesis protein RRP36</fullName>
    </recommendedName>
</protein>
<evidence type="ECO:0000256" key="9">
    <source>
        <dbReference type="RuleBase" id="RU368027"/>
    </source>
</evidence>
<name>A0A0C2TU91_AMAMK</name>
<keyword evidence="6 9" id="KW-0539">Nucleus</keyword>